<protein>
    <recommendedName>
        <fullName evidence="4">ATPase involved in DNA repair</fullName>
    </recommendedName>
</protein>
<evidence type="ECO:0008006" key="4">
    <source>
        <dbReference type="Google" id="ProtNLM"/>
    </source>
</evidence>
<dbReference type="STRING" id="63737.Npun_F2654"/>
<dbReference type="RefSeq" id="WP_012409201.1">
    <property type="nucleotide sequence ID" value="NC_010628.1"/>
</dbReference>
<dbReference type="PhylomeDB" id="B2ITH6"/>
<keyword evidence="3" id="KW-1185">Reference proteome</keyword>
<evidence type="ECO:0000313" key="3">
    <source>
        <dbReference type="Proteomes" id="UP000001191"/>
    </source>
</evidence>
<proteinExistence type="predicted"/>
<keyword evidence="1" id="KW-0175">Coiled coil</keyword>
<dbReference type="EnsemblBacteria" id="ACC81207">
    <property type="protein sequence ID" value="ACC81207"/>
    <property type="gene ID" value="Npun_F2654"/>
</dbReference>
<evidence type="ECO:0000256" key="1">
    <source>
        <dbReference type="SAM" id="Coils"/>
    </source>
</evidence>
<dbReference type="AlphaFoldDB" id="B2ITH6"/>
<evidence type="ECO:0000313" key="2">
    <source>
        <dbReference type="EMBL" id="ACC81207.1"/>
    </source>
</evidence>
<dbReference type="eggNOG" id="ENOG5031USE">
    <property type="taxonomic scope" value="Bacteria"/>
</dbReference>
<name>B2ITH6_NOSP7</name>
<dbReference type="KEGG" id="npu:Npun_F2654"/>
<dbReference type="HOGENOM" id="CLU_149306_0_0_3"/>
<reference evidence="2 3" key="2">
    <citation type="journal article" date="2013" name="Plant Physiol.">
        <title>A Nostoc punctiforme Sugar Transporter Necessary to Establish a Cyanobacterium-Plant Symbiosis.</title>
        <authorList>
            <person name="Ekman M."/>
            <person name="Picossi S."/>
            <person name="Campbell E.L."/>
            <person name="Meeks J.C."/>
            <person name="Flores E."/>
        </authorList>
    </citation>
    <scope>NUCLEOTIDE SEQUENCE [LARGE SCALE GENOMIC DNA]</scope>
    <source>
        <strain evidence="3">ATCC 29133 / PCC 73102</strain>
    </source>
</reference>
<dbReference type="EMBL" id="CP001037">
    <property type="protein sequence ID" value="ACC81207.1"/>
    <property type="molecule type" value="Genomic_DNA"/>
</dbReference>
<dbReference type="Proteomes" id="UP000001191">
    <property type="component" value="Chromosome"/>
</dbReference>
<gene>
    <name evidence="2" type="ordered locus">Npun_F2654</name>
</gene>
<organism evidence="2 3">
    <name type="scientific">Nostoc punctiforme (strain ATCC 29133 / PCC 73102)</name>
    <dbReference type="NCBI Taxonomy" id="63737"/>
    <lineage>
        <taxon>Bacteria</taxon>
        <taxon>Bacillati</taxon>
        <taxon>Cyanobacteriota</taxon>
        <taxon>Cyanophyceae</taxon>
        <taxon>Nostocales</taxon>
        <taxon>Nostocaceae</taxon>
        <taxon>Nostoc</taxon>
    </lineage>
</organism>
<dbReference type="OrthoDB" id="531519at2"/>
<sequence>MSRKKRTSRILEKAQLRSAGLKSIVPSIKFDEDYSLEKLVESIDQLRNKIDVYNTALSVVDSSKTEIEEMEKNLSQLSEKMLMVVAIKYGKDSREYEMAGGVRYSDACGGLRLRIRKIRSSRLKNVAEQASDENAKTA</sequence>
<reference evidence="3" key="1">
    <citation type="submission" date="2008-04" db="EMBL/GenBank/DDBJ databases">
        <title>Complete sequence of chromosome of Nostoc punctiforme ATCC 29133.</title>
        <authorList>
            <consortium name="US DOE Joint Genome Institute"/>
            <person name="Copeland A."/>
            <person name="Lucas S."/>
            <person name="Lapidus A."/>
            <person name="Glavina del Rio T."/>
            <person name="Dalin E."/>
            <person name="Tice H."/>
            <person name="Pitluck S."/>
            <person name="Chain P."/>
            <person name="Malfatti S."/>
            <person name="Shin M."/>
            <person name="Vergez L."/>
            <person name="Schmutz J."/>
            <person name="Larimer F."/>
            <person name="Land M."/>
            <person name="Hauser L."/>
            <person name="Kyrpides N."/>
            <person name="Kim E."/>
            <person name="Meeks J.C."/>
            <person name="Elhai J."/>
            <person name="Campbell E.L."/>
            <person name="Thiel T."/>
            <person name="Longmire J."/>
            <person name="Potts M."/>
            <person name="Atlas R."/>
        </authorList>
    </citation>
    <scope>NUCLEOTIDE SEQUENCE [LARGE SCALE GENOMIC DNA]</scope>
    <source>
        <strain evidence="3">ATCC 29133 / PCC 73102</strain>
    </source>
</reference>
<accession>B2ITH6</accession>
<feature type="coiled-coil region" evidence="1">
    <location>
        <begin position="36"/>
        <end position="80"/>
    </location>
</feature>